<evidence type="ECO:0000259" key="3">
    <source>
        <dbReference type="PROSITE" id="PS50878"/>
    </source>
</evidence>
<dbReference type="Proteomes" id="UP001595377">
    <property type="component" value="Unassembled WGS sequence"/>
</dbReference>
<dbReference type="InterPro" id="IPR051083">
    <property type="entry name" value="GrpII_Intron_Splice-Mob/Def"/>
</dbReference>
<evidence type="ECO:0000256" key="1">
    <source>
        <dbReference type="ARBA" id="ARBA00034120"/>
    </source>
</evidence>
<keyword evidence="4" id="KW-0695">RNA-directed DNA polymerase</keyword>
<evidence type="ECO:0000313" key="5">
    <source>
        <dbReference type="Proteomes" id="UP001595377"/>
    </source>
</evidence>
<gene>
    <name evidence="4" type="ORF">ACFOHH_00220</name>
</gene>
<dbReference type="Pfam" id="PF00078">
    <property type="entry name" value="RVT_1"/>
    <property type="match status" value="1"/>
</dbReference>
<dbReference type="Gene3D" id="3.30.70.270">
    <property type="match status" value="1"/>
</dbReference>
<dbReference type="PANTHER" id="PTHR34047">
    <property type="entry name" value="NUCLEAR INTRON MATURASE 1, MITOCHONDRIAL-RELATED"/>
    <property type="match status" value="1"/>
</dbReference>
<feature type="region of interest" description="Disordered" evidence="2">
    <location>
        <begin position="43"/>
        <end position="107"/>
    </location>
</feature>
<proteinExistence type="inferred from homology"/>
<accession>A0ABV7DAK2</accession>
<feature type="domain" description="Reverse transcriptase" evidence="3">
    <location>
        <begin position="140"/>
        <end position="371"/>
    </location>
</feature>
<keyword evidence="4" id="KW-0548">Nucleotidyltransferase</keyword>
<keyword evidence="4" id="KW-0808">Transferase</keyword>
<evidence type="ECO:0000256" key="2">
    <source>
        <dbReference type="SAM" id="MobiDB-lite"/>
    </source>
</evidence>
<evidence type="ECO:0000313" key="4">
    <source>
        <dbReference type="EMBL" id="MFC3071524.1"/>
    </source>
</evidence>
<dbReference type="PROSITE" id="PS50878">
    <property type="entry name" value="RT_POL"/>
    <property type="match status" value="1"/>
</dbReference>
<name>A0ABV7DAK2_9HYPH</name>
<sequence length="441" mass="49506">MMMDRASWFGGSWMNGSNAGSRYANLDNWDDNSNDNLSARGACDDPFRLGDGQGHAGHIPPARKRQGGRPDRPAAANTLQGPVQRGVAAILPSKPATGAGRRPLARKHRNLIGPITDDANMRTALRLTARGKRLTPGYLEFREYASLNLHLLAARMRDGSYRPGPPSEFRIFDPKERLITALPFEDRVAQQAVSLVIAPIFDATLLPRSFACRPGKGTHAAAIALQADMRRLDRDGPLYALKTDFSRYFYSIERVTLWRLIEAKISCRATLRLIEAMLSRSGIGLPIGNLTSQIFANIYAGVVDRHLQQDLGERCWYRYMDDIVVLGRDPEHLRKVRASIEDLSRDRLGLRFSKWSIQSVARGVNFVGYRIWPSHKLLRRDSVIRARRKIRAFRAAGEYERLERFVAAWTGHARWADSRNLLRSLGLAETGSTLFTKGASE</sequence>
<dbReference type="InterPro" id="IPR043502">
    <property type="entry name" value="DNA/RNA_pol_sf"/>
</dbReference>
<keyword evidence="5" id="KW-1185">Reference proteome</keyword>
<dbReference type="PANTHER" id="PTHR34047:SF8">
    <property type="entry name" value="PROTEIN YKFC"/>
    <property type="match status" value="1"/>
</dbReference>
<dbReference type="InterPro" id="IPR000477">
    <property type="entry name" value="RT_dom"/>
</dbReference>
<comment type="similarity">
    <text evidence="1">Belongs to the bacterial reverse transcriptase family.</text>
</comment>
<dbReference type="SUPFAM" id="SSF56672">
    <property type="entry name" value="DNA/RNA polymerases"/>
    <property type="match status" value="1"/>
</dbReference>
<dbReference type="InterPro" id="IPR043128">
    <property type="entry name" value="Rev_trsase/Diguanyl_cyclase"/>
</dbReference>
<organism evidence="4 5">
    <name type="scientific">Shinella pollutisoli</name>
    <dbReference type="NCBI Taxonomy" id="2250594"/>
    <lineage>
        <taxon>Bacteria</taxon>
        <taxon>Pseudomonadati</taxon>
        <taxon>Pseudomonadota</taxon>
        <taxon>Alphaproteobacteria</taxon>
        <taxon>Hyphomicrobiales</taxon>
        <taxon>Rhizobiaceae</taxon>
        <taxon>Shinella</taxon>
    </lineage>
</organism>
<protein>
    <submittedName>
        <fullName evidence="4">Reverse transcriptase domain-containing protein</fullName>
    </submittedName>
</protein>
<dbReference type="CDD" id="cd01651">
    <property type="entry name" value="RT_G2_intron"/>
    <property type="match status" value="1"/>
</dbReference>
<reference evidence="5" key="1">
    <citation type="journal article" date="2019" name="Int. J. Syst. Evol. Microbiol.">
        <title>The Global Catalogue of Microorganisms (GCM) 10K type strain sequencing project: providing services to taxonomists for standard genome sequencing and annotation.</title>
        <authorList>
            <consortium name="The Broad Institute Genomics Platform"/>
            <consortium name="The Broad Institute Genome Sequencing Center for Infectious Disease"/>
            <person name="Wu L."/>
            <person name="Ma J."/>
        </authorList>
    </citation>
    <scope>NUCLEOTIDE SEQUENCE [LARGE SCALE GENOMIC DNA]</scope>
    <source>
        <strain evidence="5">KCTC 52677</strain>
    </source>
</reference>
<dbReference type="GO" id="GO:0003964">
    <property type="term" value="F:RNA-directed DNA polymerase activity"/>
    <property type="evidence" value="ECO:0007669"/>
    <property type="project" value="UniProtKB-KW"/>
</dbReference>
<comment type="caution">
    <text evidence="4">The sequence shown here is derived from an EMBL/GenBank/DDBJ whole genome shotgun (WGS) entry which is preliminary data.</text>
</comment>
<dbReference type="EMBL" id="JBHRSP010000001">
    <property type="protein sequence ID" value="MFC3071524.1"/>
    <property type="molecule type" value="Genomic_DNA"/>
</dbReference>
<dbReference type="RefSeq" id="WP_257316049.1">
    <property type="nucleotide sequence ID" value="NZ_JANFDG010000016.1"/>
</dbReference>